<dbReference type="OrthoDB" id="1297712at2759"/>
<dbReference type="AlphaFoldDB" id="A0A067K1N4"/>
<organism evidence="1 2">
    <name type="scientific">Jatropha curcas</name>
    <name type="common">Barbados nut</name>
    <dbReference type="NCBI Taxonomy" id="180498"/>
    <lineage>
        <taxon>Eukaryota</taxon>
        <taxon>Viridiplantae</taxon>
        <taxon>Streptophyta</taxon>
        <taxon>Embryophyta</taxon>
        <taxon>Tracheophyta</taxon>
        <taxon>Spermatophyta</taxon>
        <taxon>Magnoliopsida</taxon>
        <taxon>eudicotyledons</taxon>
        <taxon>Gunneridae</taxon>
        <taxon>Pentapetalae</taxon>
        <taxon>rosids</taxon>
        <taxon>fabids</taxon>
        <taxon>Malpighiales</taxon>
        <taxon>Euphorbiaceae</taxon>
        <taxon>Crotonoideae</taxon>
        <taxon>Jatropheae</taxon>
        <taxon>Jatropha</taxon>
    </lineage>
</organism>
<evidence type="ECO:0000313" key="2">
    <source>
        <dbReference type="Proteomes" id="UP000027138"/>
    </source>
</evidence>
<evidence type="ECO:0008006" key="3">
    <source>
        <dbReference type="Google" id="ProtNLM"/>
    </source>
</evidence>
<reference evidence="1 2" key="1">
    <citation type="journal article" date="2014" name="PLoS ONE">
        <title>Global Analysis of Gene Expression Profiles in Physic Nut (Jatropha curcas L.) Seedlings Exposed to Salt Stress.</title>
        <authorList>
            <person name="Zhang L."/>
            <person name="Zhang C."/>
            <person name="Wu P."/>
            <person name="Chen Y."/>
            <person name="Li M."/>
            <person name="Jiang H."/>
            <person name="Wu G."/>
        </authorList>
    </citation>
    <scope>NUCLEOTIDE SEQUENCE [LARGE SCALE GENOMIC DNA]</scope>
    <source>
        <strain evidence="2">cv. GZQX0401</strain>
        <tissue evidence="1">Young leaves</tissue>
    </source>
</reference>
<dbReference type="EMBL" id="KK914715">
    <property type="protein sequence ID" value="KDP30047.1"/>
    <property type="molecule type" value="Genomic_DNA"/>
</dbReference>
<proteinExistence type="predicted"/>
<name>A0A067K1N4_JATCU</name>
<evidence type="ECO:0000313" key="1">
    <source>
        <dbReference type="EMBL" id="KDP30047.1"/>
    </source>
</evidence>
<keyword evidence="2" id="KW-1185">Reference proteome</keyword>
<sequence>MGLREVLSWLKNQQFGTILLEVDAQVITAAVVWNAEDMTEFGLLIEDCKDLMNDASVRSLVWVNRCFSFTVWSIMPESICSSF</sequence>
<dbReference type="Proteomes" id="UP000027138">
    <property type="component" value="Unassembled WGS sequence"/>
</dbReference>
<protein>
    <recommendedName>
        <fullName evidence="3">RNase H type-1 domain-containing protein</fullName>
    </recommendedName>
</protein>
<accession>A0A067K1N4</accession>
<gene>
    <name evidence="1" type="ORF">JCGZ_18571</name>
</gene>